<name>A0ABV3VTL7_9BACI</name>
<proteinExistence type="predicted"/>
<dbReference type="EMBL" id="JBFRHK010000002">
    <property type="protein sequence ID" value="MEX3744251.1"/>
    <property type="molecule type" value="Genomic_DNA"/>
</dbReference>
<dbReference type="Pfam" id="PF21820">
    <property type="entry name" value="DUF6886"/>
    <property type="match status" value="1"/>
</dbReference>
<dbReference type="Proteomes" id="UP001558534">
    <property type="component" value="Unassembled WGS sequence"/>
</dbReference>
<evidence type="ECO:0000313" key="2">
    <source>
        <dbReference type="Proteomes" id="UP001558534"/>
    </source>
</evidence>
<keyword evidence="2" id="KW-1185">Reference proteome</keyword>
<evidence type="ECO:0000313" key="1">
    <source>
        <dbReference type="EMBL" id="MEX3744251.1"/>
    </source>
</evidence>
<dbReference type="RefSeq" id="WP_368635272.1">
    <property type="nucleotide sequence ID" value="NZ_JBFRHK010000002.1"/>
</dbReference>
<comment type="caution">
    <text evidence="1">The sequence shown here is derived from an EMBL/GenBank/DDBJ whole genome shotgun (WGS) entry which is preliminary data.</text>
</comment>
<organism evidence="1 2">
    <name type="scientific">Lysinibacillus xylanilyticus</name>
    <dbReference type="NCBI Taxonomy" id="582475"/>
    <lineage>
        <taxon>Bacteria</taxon>
        <taxon>Bacillati</taxon>
        <taxon>Bacillota</taxon>
        <taxon>Bacilli</taxon>
        <taxon>Bacillales</taxon>
        <taxon>Bacillaceae</taxon>
        <taxon>Lysinibacillus</taxon>
    </lineage>
</organism>
<reference evidence="1 2" key="1">
    <citation type="submission" date="2024-07" db="EMBL/GenBank/DDBJ databases">
        <title>Characterization of a bacterium isolated from hydrolysated instant sea cucumber by whole-genome sequencing and metabolomics.</title>
        <authorList>
            <person name="Luo X."/>
            <person name="Zhang Z."/>
            <person name="Zheng Z."/>
            <person name="Zhang W."/>
            <person name="Ming T."/>
            <person name="Jiao L."/>
            <person name="Su X."/>
            <person name="Kong F."/>
            <person name="Xu J."/>
        </authorList>
    </citation>
    <scope>NUCLEOTIDE SEQUENCE [LARGE SCALE GENOMIC DNA]</scope>
    <source>
        <strain evidence="1 2">XL-2024</strain>
    </source>
</reference>
<accession>A0ABV3VTL7</accession>
<protein>
    <submittedName>
        <fullName evidence="1">DUF6886 family protein</fullName>
    </submittedName>
</protein>
<gene>
    <name evidence="1" type="ORF">AB1300_03810</name>
</gene>
<dbReference type="InterPro" id="IPR049253">
    <property type="entry name" value="DUF6886"/>
</dbReference>
<sequence length="173" mass="20653">MRIFHVSEENEITVFHPRLPDRPDLDPKKGLVWAINDTCLPNFLTPRNCPRVCYHIGATTTEQDKRAFIASTQCSHVIVIESKWFETMKNTKLYLYEFDRNGFTLQDQNAGYYISETTQFPIAKFEVENLFEELFKRNVELRIVHNLWDIHDEIQKTTFNWSMCRMRFAQPRK</sequence>